<sequence length="84" mass="8963">MAGVMGYPRWPEISPASCQRPCTSMSISALANGTAVPELVDTTPDTTLALGTVILVVLKQRDLRLPVRIVAPRALSHGLRFCCA</sequence>
<comment type="caution">
    <text evidence="1">The sequence shown here is derived from an EMBL/GenBank/DDBJ whole genome shotgun (WGS) entry which is preliminary data.</text>
</comment>
<dbReference type="Proteomes" id="UP000028582">
    <property type="component" value="Unassembled WGS sequence"/>
</dbReference>
<evidence type="ECO:0000313" key="1">
    <source>
        <dbReference type="EMBL" id="ETO63820.1"/>
    </source>
</evidence>
<proteinExistence type="predicted"/>
<protein>
    <submittedName>
        <fullName evidence="1">Uncharacterized protein</fullName>
    </submittedName>
</protein>
<name>A0A080ZB09_PHYNI</name>
<gene>
    <name evidence="1" type="ORF">F444_18546</name>
</gene>
<dbReference type="AlphaFoldDB" id="A0A080ZB09"/>
<evidence type="ECO:0000313" key="2">
    <source>
        <dbReference type="Proteomes" id="UP000028582"/>
    </source>
</evidence>
<accession>A0A080ZB09</accession>
<reference evidence="1 2" key="1">
    <citation type="submission" date="2013-11" db="EMBL/GenBank/DDBJ databases">
        <title>The Genome Sequence of Phytophthora parasitica P1976.</title>
        <authorList>
            <consortium name="The Broad Institute Genomics Platform"/>
            <person name="Russ C."/>
            <person name="Tyler B."/>
            <person name="Panabieres F."/>
            <person name="Shan W."/>
            <person name="Tripathy S."/>
            <person name="Grunwald N."/>
            <person name="Machado M."/>
            <person name="Johnson C.S."/>
            <person name="Walker B."/>
            <person name="Young S."/>
            <person name="Zeng Q."/>
            <person name="Gargeya S."/>
            <person name="Fitzgerald M."/>
            <person name="Haas B."/>
            <person name="Abouelleil A."/>
            <person name="Allen A.W."/>
            <person name="Alvarado L."/>
            <person name="Arachchi H.M."/>
            <person name="Berlin A.M."/>
            <person name="Chapman S.B."/>
            <person name="Gainer-Dewar J."/>
            <person name="Goldberg J."/>
            <person name="Griggs A."/>
            <person name="Gujja S."/>
            <person name="Hansen M."/>
            <person name="Howarth C."/>
            <person name="Imamovic A."/>
            <person name="Ireland A."/>
            <person name="Larimer J."/>
            <person name="McCowan C."/>
            <person name="Murphy C."/>
            <person name="Pearson M."/>
            <person name="Poon T.W."/>
            <person name="Priest M."/>
            <person name="Roberts A."/>
            <person name="Saif S."/>
            <person name="Shea T."/>
            <person name="Sisk P."/>
            <person name="Sykes S."/>
            <person name="Wortman J."/>
            <person name="Nusbaum C."/>
            <person name="Birren B."/>
        </authorList>
    </citation>
    <scope>NUCLEOTIDE SEQUENCE [LARGE SCALE GENOMIC DNA]</scope>
    <source>
        <strain evidence="1 2">P1976</strain>
    </source>
</reference>
<organism evidence="1 2">
    <name type="scientific">Phytophthora nicotianae P1976</name>
    <dbReference type="NCBI Taxonomy" id="1317066"/>
    <lineage>
        <taxon>Eukaryota</taxon>
        <taxon>Sar</taxon>
        <taxon>Stramenopiles</taxon>
        <taxon>Oomycota</taxon>
        <taxon>Peronosporomycetes</taxon>
        <taxon>Peronosporales</taxon>
        <taxon>Peronosporaceae</taxon>
        <taxon>Phytophthora</taxon>
    </lineage>
</organism>
<dbReference type="EMBL" id="ANJA01003404">
    <property type="protein sequence ID" value="ETO63820.1"/>
    <property type="molecule type" value="Genomic_DNA"/>
</dbReference>